<keyword evidence="2" id="KW-0472">Membrane</keyword>
<dbReference type="VEuPathDB" id="FungiDB:VP01_2217g3"/>
<evidence type="ECO:0000313" key="4">
    <source>
        <dbReference type="Proteomes" id="UP000037035"/>
    </source>
</evidence>
<evidence type="ECO:0000256" key="1">
    <source>
        <dbReference type="SAM" id="MobiDB-lite"/>
    </source>
</evidence>
<gene>
    <name evidence="3" type="ORF">VP01_2217g3</name>
</gene>
<dbReference type="Proteomes" id="UP000037035">
    <property type="component" value="Unassembled WGS sequence"/>
</dbReference>
<feature type="transmembrane region" description="Helical" evidence="2">
    <location>
        <begin position="370"/>
        <end position="387"/>
    </location>
</feature>
<keyword evidence="2" id="KW-0812">Transmembrane</keyword>
<sequence>MYFSLLSAVKELELGIKKSPKNGWEETFLSFLEKLSSQNIFFPAHPACALDEPSSLSSNTTQSWPGQLTFFFYFLFFFIFGFKPIINSKLSSVRSQRIKVPKLLTITILNEFAMTKISKLRKTTHSYTFYFSNRNLKNLQHKFSQLKMSVWDDNTFWATPVRASPPQELSPKLAPCGIFSYTTRATKLEAIISLSLMVDIVKPNVASLQQKLESLKTENVVFFFISKINVLNVSIAHKPTFLHVSVADISITLLVSIADTSSMLQVSIADKNAKLKISVPFFEHHHKIANWKSFRSLFLKIRLKRNKFRNTTKRKRFTKRKKIYIKKNGLDGDSLHLFLNYFPCFQETYWALKLMVLVQVSVICWLHYKFALLVNLLAVFLHLLLFFPDKMQACCGLWYGNWIFTSENHSSWRITKLHPSTKHKFTPPPLHSSLLPASQSFPKPHTPTAIDFCSLLNHPNSAAHSSGLSIPNLQAAQAPQQSGFSPQRPQIPAHAPKIP</sequence>
<proteinExistence type="predicted"/>
<feature type="transmembrane region" description="Helical" evidence="2">
    <location>
        <begin position="68"/>
        <end position="86"/>
    </location>
</feature>
<evidence type="ECO:0000256" key="2">
    <source>
        <dbReference type="SAM" id="Phobius"/>
    </source>
</evidence>
<evidence type="ECO:0000313" key="3">
    <source>
        <dbReference type="EMBL" id="KNZ57187.1"/>
    </source>
</evidence>
<feature type="compositionally biased region" description="Polar residues" evidence="1">
    <location>
        <begin position="475"/>
        <end position="488"/>
    </location>
</feature>
<dbReference type="EMBL" id="LAVV01007078">
    <property type="protein sequence ID" value="KNZ57187.1"/>
    <property type="molecule type" value="Genomic_DNA"/>
</dbReference>
<reference evidence="3 4" key="1">
    <citation type="submission" date="2015-08" db="EMBL/GenBank/DDBJ databases">
        <title>Next Generation Sequencing and Analysis of the Genome of Puccinia sorghi L Schw, the Causal Agent of Maize Common Rust.</title>
        <authorList>
            <person name="Rochi L."/>
            <person name="Burguener G."/>
            <person name="Darino M."/>
            <person name="Turjanski A."/>
            <person name="Kreff E."/>
            <person name="Dieguez M.J."/>
            <person name="Sacco F."/>
        </authorList>
    </citation>
    <scope>NUCLEOTIDE SEQUENCE [LARGE SCALE GENOMIC DNA]</scope>
    <source>
        <strain evidence="3 4">RO10H11247</strain>
    </source>
</reference>
<name>A0A0L6V9E9_9BASI</name>
<feature type="region of interest" description="Disordered" evidence="1">
    <location>
        <begin position="475"/>
        <end position="499"/>
    </location>
</feature>
<dbReference type="AlphaFoldDB" id="A0A0L6V9E9"/>
<organism evidence="3 4">
    <name type="scientific">Puccinia sorghi</name>
    <dbReference type="NCBI Taxonomy" id="27349"/>
    <lineage>
        <taxon>Eukaryota</taxon>
        <taxon>Fungi</taxon>
        <taxon>Dikarya</taxon>
        <taxon>Basidiomycota</taxon>
        <taxon>Pucciniomycotina</taxon>
        <taxon>Pucciniomycetes</taxon>
        <taxon>Pucciniales</taxon>
        <taxon>Pucciniaceae</taxon>
        <taxon>Puccinia</taxon>
    </lineage>
</organism>
<keyword evidence="4" id="KW-1185">Reference proteome</keyword>
<keyword evidence="2" id="KW-1133">Transmembrane helix</keyword>
<protein>
    <submittedName>
        <fullName evidence="3">Uncharacterized protein</fullName>
    </submittedName>
</protein>
<comment type="caution">
    <text evidence="3">The sequence shown here is derived from an EMBL/GenBank/DDBJ whole genome shotgun (WGS) entry which is preliminary data.</text>
</comment>
<accession>A0A0L6V9E9</accession>